<comment type="caution">
    <text evidence="1">The sequence shown here is derived from an EMBL/GenBank/DDBJ whole genome shotgun (WGS) entry which is preliminary data.</text>
</comment>
<sequence length="128" mass="14673">AILKICDVKVVIDNATKLVKYFRSHPQAIAKLRRIQLDNYNKEIASNNTMEICETIDASLKIYVLCDEFWEDLDLIASILQPIVTTLKIFESDSTTLSSIYSNFRKMINMIQDISCNFSNEIQTCIEA</sequence>
<dbReference type="InterPro" id="IPR012337">
    <property type="entry name" value="RNaseH-like_sf"/>
</dbReference>
<keyword evidence="2" id="KW-1185">Reference proteome</keyword>
<organism evidence="1 2">
    <name type="scientific">Gigaspora margarita</name>
    <dbReference type="NCBI Taxonomy" id="4874"/>
    <lineage>
        <taxon>Eukaryota</taxon>
        <taxon>Fungi</taxon>
        <taxon>Fungi incertae sedis</taxon>
        <taxon>Mucoromycota</taxon>
        <taxon>Glomeromycotina</taxon>
        <taxon>Glomeromycetes</taxon>
        <taxon>Diversisporales</taxon>
        <taxon>Gigasporaceae</taxon>
        <taxon>Gigaspora</taxon>
    </lineage>
</organism>
<dbReference type="SUPFAM" id="SSF53098">
    <property type="entry name" value="Ribonuclease H-like"/>
    <property type="match status" value="1"/>
</dbReference>
<proteinExistence type="predicted"/>
<evidence type="ECO:0000313" key="1">
    <source>
        <dbReference type="EMBL" id="CAG8844530.1"/>
    </source>
</evidence>
<feature type="non-terminal residue" evidence="1">
    <location>
        <position position="1"/>
    </location>
</feature>
<dbReference type="Proteomes" id="UP000789901">
    <property type="component" value="Unassembled WGS sequence"/>
</dbReference>
<reference evidence="1 2" key="1">
    <citation type="submission" date="2021-06" db="EMBL/GenBank/DDBJ databases">
        <authorList>
            <person name="Kallberg Y."/>
            <person name="Tangrot J."/>
            <person name="Rosling A."/>
        </authorList>
    </citation>
    <scope>NUCLEOTIDE SEQUENCE [LARGE SCALE GENOMIC DNA]</scope>
    <source>
        <strain evidence="1 2">120-4 pot B 10/14</strain>
    </source>
</reference>
<gene>
    <name evidence="1" type="ORF">GMARGA_LOCUS37150</name>
</gene>
<name>A0ABN7WZL6_GIGMA</name>
<protein>
    <submittedName>
        <fullName evidence="1">12033_t:CDS:1</fullName>
    </submittedName>
</protein>
<evidence type="ECO:0000313" key="2">
    <source>
        <dbReference type="Proteomes" id="UP000789901"/>
    </source>
</evidence>
<accession>A0ABN7WZL6</accession>
<dbReference type="EMBL" id="CAJVQB010076303">
    <property type="protein sequence ID" value="CAG8844530.1"/>
    <property type="molecule type" value="Genomic_DNA"/>
</dbReference>